<dbReference type="SUPFAM" id="SSF74788">
    <property type="entry name" value="Cullin repeat-like"/>
    <property type="match status" value="1"/>
</dbReference>
<keyword evidence="3" id="KW-0268">Exocytosis</keyword>
<comment type="similarity">
    <text evidence="1 3">Belongs to the EXO70 family.</text>
</comment>
<keyword evidence="4" id="KW-0812">Transmembrane</keyword>
<keyword evidence="7" id="KW-1185">Reference proteome</keyword>
<dbReference type="Proteomes" id="UP001367508">
    <property type="component" value="Unassembled WGS sequence"/>
</dbReference>
<name>A0AAN9KS94_CANGL</name>
<evidence type="ECO:0000256" key="2">
    <source>
        <dbReference type="ARBA" id="ARBA00022448"/>
    </source>
</evidence>
<dbReference type="GO" id="GO:0000145">
    <property type="term" value="C:exocyst"/>
    <property type="evidence" value="ECO:0007669"/>
    <property type="project" value="InterPro"/>
</dbReference>
<evidence type="ECO:0000256" key="1">
    <source>
        <dbReference type="ARBA" id="ARBA00006756"/>
    </source>
</evidence>
<dbReference type="InterPro" id="IPR004140">
    <property type="entry name" value="Exo70"/>
</dbReference>
<evidence type="ECO:0000313" key="6">
    <source>
        <dbReference type="EMBL" id="KAK7321397.1"/>
    </source>
</evidence>
<feature type="transmembrane region" description="Helical" evidence="4">
    <location>
        <begin position="67"/>
        <end position="85"/>
    </location>
</feature>
<keyword evidence="2 3" id="KW-0813">Transport</keyword>
<sequence>MQLKVWRFVGFAASVVGLLCYALSSSFNHLFGKWNILKLFLYSVFSFIICLMVLFAKTWRHCSGMRLKAHSIFLVLTISSVYSFFVDKVVTGKPDAYSLISCVAFAIMSLSMSTQTHCGFEADLLYFFLGCLIVQLMKIKLQLVIVGVGFSYALVILRYYLHAAQANEHLGLEDQHHVVIQVDSQQLIDTNRAIIRQHFLTCTKELQENSSNLSNMLLKRVKGNFEVLVTDHNFMIDALPSETINNLHETAKLMVGVGFKKECFDVYSRWRKEWLEECVTSKLLGLQIMGLQDFMIGRWIKASKVILRILFPSERQLCDRVFSGFSSDADLCFLDVCGGATFMLLNFADAFVSQSPSAWHLFKAIDMFKTLGELIPEFQSIFPESLVNEVIKIKNRLGEASRDIFMEFENLVFHVPEAELDAWDDGGVHPMTCSVISYLVPAYWSRQILEQILREYPKVTDGAGKCSFSVNMNQILEQLERKLEAKSKIYKDPALRYFFIVNNLWSVKCGLGTFGDDDWFQKNTAQNFELYKRSSWNKLLDFLKLDYNESMALNVVAESMKDKLNLFNLHFAEICSVQSAWLAFDKQLRKQIIMSLEHILLPTYGNFIERFHEVLGTLAYEYIDYGMSDIQDQLNHLFLGSNSMNQLLKREGKDGKAKLV</sequence>
<dbReference type="PANTHER" id="PTHR12542:SF180">
    <property type="entry name" value="EXOCYST SUBUNIT EXO70 FAMILY PROTEIN"/>
    <property type="match status" value="1"/>
</dbReference>
<evidence type="ECO:0000256" key="4">
    <source>
        <dbReference type="SAM" id="Phobius"/>
    </source>
</evidence>
<evidence type="ECO:0000256" key="3">
    <source>
        <dbReference type="RuleBase" id="RU365026"/>
    </source>
</evidence>
<keyword evidence="3" id="KW-0653">Protein transport</keyword>
<evidence type="ECO:0000313" key="7">
    <source>
        <dbReference type="Proteomes" id="UP001367508"/>
    </source>
</evidence>
<keyword evidence="4" id="KW-1133">Transmembrane helix</keyword>
<feature type="domain" description="Exocyst complex subunit Exo70 C-terminal" evidence="5">
    <location>
        <begin position="298"/>
        <end position="635"/>
    </location>
</feature>
<evidence type="ECO:0000259" key="5">
    <source>
        <dbReference type="Pfam" id="PF03081"/>
    </source>
</evidence>
<dbReference type="PANTHER" id="PTHR12542">
    <property type="entry name" value="EXOCYST COMPLEX PROTEIN EXO70"/>
    <property type="match status" value="1"/>
</dbReference>
<dbReference type="GO" id="GO:0006887">
    <property type="term" value="P:exocytosis"/>
    <property type="evidence" value="ECO:0007669"/>
    <property type="project" value="UniProtKB-KW"/>
</dbReference>
<keyword evidence="4" id="KW-0472">Membrane</keyword>
<feature type="transmembrane region" description="Helical" evidence="4">
    <location>
        <begin position="120"/>
        <end position="137"/>
    </location>
</feature>
<comment type="caution">
    <text evidence="6">The sequence shown here is derived from an EMBL/GenBank/DDBJ whole genome shotgun (WGS) entry which is preliminary data.</text>
</comment>
<protein>
    <recommendedName>
        <fullName evidence="3">Exocyst subunit Exo70 family protein</fullName>
    </recommendedName>
</protein>
<dbReference type="AlphaFoldDB" id="A0AAN9KS94"/>
<comment type="function">
    <text evidence="3">Component of the exocyst complex.</text>
</comment>
<dbReference type="Gene3D" id="1.20.1280.170">
    <property type="entry name" value="Exocyst complex component Exo70"/>
    <property type="match status" value="1"/>
</dbReference>
<dbReference type="Pfam" id="PF03081">
    <property type="entry name" value="Exo70_C"/>
    <property type="match status" value="1"/>
</dbReference>
<proteinExistence type="inferred from homology"/>
<reference evidence="6 7" key="1">
    <citation type="submission" date="2024-01" db="EMBL/GenBank/DDBJ databases">
        <title>The genomes of 5 underutilized Papilionoideae crops provide insights into root nodulation and disease resistanc.</title>
        <authorList>
            <person name="Jiang F."/>
        </authorList>
    </citation>
    <scope>NUCLEOTIDE SEQUENCE [LARGE SCALE GENOMIC DNA]</scope>
    <source>
        <strain evidence="6">LVBAO_FW01</strain>
        <tissue evidence="6">Leaves</tissue>
    </source>
</reference>
<dbReference type="InterPro" id="IPR016159">
    <property type="entry name" value="Cullin_repeat-like_dom_sf"/>
</dbReference>
<dbReference type="InterPro" id="IPR046364">
    <property type="entry name" value="Exo70_C"/>
</dbReference>
<dbReference type="EMBL" id="JAYMYQ010000007">
    <property type="protein sequence ID" value="KAK7321397.1"/>
    <property type="molecule type" value="Genomic_DNA"/>
</dbReference>
<gene>
    <name evidence="6" type="ORF">VNO77_32008</name>
</gene>
<feature type="transmembrane region" description="Helical" evidence="4">
    <location>
        <begin position="34"/>
        <end position="55"/>
    </location>
</feature>
<organism evidence="6 7">
    <name type="scientific">Canavalia gladiata</name>
    <name type="common">Sword bean</name>
    <name type="synonym">Dolichos gladiatus</name>
    <dbReference type="NCBI Taxonomy" id="3824"/>
    <lineage>
        <taxon>Eukaryota</taxon>
        <taxon>Viridiplantae</taxon>
        <taxon>Streptophyta</taxon>
        <taxon>Embryophyta</taxon>
        <taxon>Tracheophyta</taxon>
        <taxon>Spermatophyta</taxon>
        <taxon>Magnoliopsida</taxon>
        <taxon>eudicotyledons</taxon>
        <taxon>Gunneridae</taxon>
        <taxon>Pentapetalae</taxon>
        <taxon>rosids</taxon>
        <taxon>fabids</taxon>
        <taxon>Fabales</taxon>
        <taxon>Fabaceae</taxon>
        <taxon>Papilionoideae</taxon>
        <taxon>50 kb inversion clade</taxon>
        <taxon>NPAAA clade</taxon>
        <taxon>indigoferoid/millettioid clade</taxon>
        <taxon>Phaseoleae</taxon>
        <taxon>Canavalia</taxon>
    </lineage>
</organism>
<feature type="transmembrane region" description="Helical" evidence="4">
    <location>
        <begin position="97"/>
        <end position="113"/>
    </location>
</feature>
<accession>A0AAN9KS94</accession>
<dbReference type="GO" id="GO:0015031">
    <property type="term" value="P:protein transport"/>
    <property type="evidence" value="ECO:0007669"/>
    <property type="project" value="UniProtKB-KW"/>
</dbReference>
<dbReference type="GO" id="GO:0005546">
    <property type="term" value="F:phosphatidylinositol-4,5-bisphosphate binding"/>
    <property type="evidence" value="ECO:0007669"/>
    <property type="project" value="InterPro"/>
</dbReference>